<keyword evidence="2" id="KW-1185">Reference proteome</keyword>
<organism evidence="1 2">
    <name type="scientific">Corchorus olitorius</name>
    <dbReference type="NCBI Taxonomy" id="93759"/>
    <lineage>
        <taxon>Eukaryota</taxon>
        <taxon>Viridiplantae</taxon>
        <taxon>Streptophyta</taxon>
        <taxon>Embryophyta</taxon>
        <taxon>Tracheophyta</taxon>
        <taxon>Spermatophyta</taxon>
        <taxon>Magnoliopsida</taxon>
        <taxon>eudicotyledons</taxon>
        <taxon>Gunneridae</taxon>
        <taxon>Pentapetalae</taxon>
        <taxon>rosids</taxon>
        <taxon>malvids</taxon>
        <taxon>Malvales</taxon>
        <taxon>Malvaceae</taxon>
        <taxon>Grewioideae</taxon>
        <taxon>Apeibeae</taxon>
        <taxon>Corchorus</taxon>
    </lineage>
</organism>
<proteinExistence type="predicted"/>
<accession>A0A1R3J2C0</accession>
<evidence type="ECO:0000313" key="2">
    <source>
        <dbReference type="Proteomes" id="UP000187203"/>
    </source>
</evidence>
<dbReference type="EMBL" id="AWUE01016925">
    <property type="protein sequence ID" value="OMO88971.1"/>
    <property type="molecule type" value="Genomic_DNA"/>
</dbReference>
<dbReference type="Proteomes" id="UP000187203">
    <property type="component" value="Unassembled WGS sequence"/>
</dbReference>
<name>A0A1R3J2C0_9ROSI</name>
<protein>
    <submittedName>
        <fullName evidence="1">Uncharacterized protein</fullName>
    </submittedName>
</protein>
<comment type="caution">
    <text evidence="1">The sequence shown here is derived from an EMBL/GenBank/DDBJ whole genome shotgun (WGS) entry which is preliminary data.</text>
</comment>
<dbReference type="AlphaFoldDB" id="A0A1R3J2C0"/>
<gene>
    <name evidence="1" type="ORF">COLO4_20006</name>
</gene>
<sequence>MNRRLPLPPPSKIALVVSTPHLSSGGPPIRLEIPREIPLVLLSTPLWSVLRESFYILLDPPSTLPTIKPSDLRNPTVQSF</sequence>
<evidence type="ECO:0000313" key="1">
    <source>
        <dbReference type="EMBL" id="OMO88971.1"/>
    </source>
</evidence>
<reference evidence="2" key="1">
    <citation type="submission" date="2013-09" db="EMBL/GenBank/DDBJ databases">
        <title>Corchorus olitorius genome sequencing.</title>
        <authorList>
            <person name="Alam M."/>
            <person name="Haque M.S."/>
            <person name="Islam M.S."/>
            <person name="Emdad E.M."/>
            <person name="Islam M.M."/>
            <person name="Ahmed B."/>
            <person name="Halim A."/>
            <person name="Hossen Q.M.M."/>
            <person name="Hossain M.Z."/>
            <person name="Ahmed R."/>
            <person name="Khan M.M."/>
            <person name="Islam R."/>
            <person name="Rashid M.M."/>
            <person name="Khan S.A."/>
            <person name="Rahman M.S."/>
            <person name="Alam M."/>
            <person name="Yahiya A.S."/>
            <person name="Khan M.S."/>
            <person name="Azam M.S."/>
            <person name="Haque T."/>
            <person name="Lashkar M.Z.H."/>
            <person name="Akhand A.I."/>
            <person name="Morshed G."/>
            <person name="Roy S."/>
            <person name="Uddin K.S."/>
            <person name="Rabeya T."/>
            <person name="Hossain A.S."/>
            <person name="Chowdhury A."/>
            <person name="Snigdha A.R."/>
            <person name="Mortoza M.S."/>
            <person name="Matin S.A."/>
            <person name="Hoque S.M.E."/>
            <person name="Islam M.K."/>
            <person name="Roy D.K."/>
            <person name="Haider R."/>
            <person name="Moosa M.M."/>
            <person name="Elias S.M."/>
            <person name="Hasan A.M."/>
            <person name="Jahan S."/>
            <person name="Shafiuddin M."/>
            <person name="Mahmood N."/>
            <person name="Shommy N.S."/>
        </authorList>
    </citation>
    <scope>NUCLEOTIDE SEQUENCE [LARGE SCALE GENOMIC DNA]</scope>
    <source>
        <strain evidence="2">cv. O-4</strain>
    </source>
</reference>